<feature type="region of interest" description="Disordered" evidence="1">
    <location>
        <begin position="1"/>
        <end position="99"/>
    </location>
</feature>
<feature type="compositionally biased region" description="Low complexity" evidence="1">
    <location>
        <begin position="10"/>
        <end position="20"/>
    </location>
</feature>
<dbReference type="AlphaFoldDB" id="A0AAV2G9U5"/>
<dbReference type="EMBL" id="OZ034821">
    <property type="protein sequence ID" value="CAL1406510.1"/>
    <property type="molecule type" value="Genomic_DNA"/>
</dbReference>
<proteinExistence type="predicted"/>
<reference evidence="2 3" key="1">
    <citation type="submission" date="2024-04" db="EMBL/GenBank/DDBJ databases">
        <authorList>
            <person name="Fracassetti M."/>
        </authorList>
    </citation>
    <scope>NUCLEOTIDE SEQUENCE [LARGE SCALE GENOMIC DNA]</scope>
</reference>
<evidence type="ECO:0000313" key="3">
    <source>
        <dbReference type="Proteomes" id="UP001497516"/>
    </source>
</evidence>
<evidence type="ECO:0000313" key="2">
    <source>
        <dbReference type="EMBL" id="CAL1406510.1"/>
    </source>
</evidence>
<accession>A0AAV2G9U5</accession>
<name>A0AAV2G9U5_9ROSI</name>
<feature type="compositionally biased region" description="Low complexity" evidence="1">
    <location>
        <begin position="36"/>
        <end position="45"/>
    </location>
</feature>
<feature type="compositionally biased region" description="Gly residues" evidence="1">
    <location>
        <begin position="89"/>
        <end position="99"/>
    </location>
</feature>
<gene>
    <name evidence="2" type="ORF">LTRI10_LOCUS46230</name>
</gene>
<evidence type="ECO:0000256" key="1">
    <source>
        <dbReference type="SAM" id="MobiDB-lite"/>
    </source>
</evidence>
<dbReference type="Proteomes" id="UP001497516">
    <property type="component" value="Chromosome 8"/>
</dbReference>
<sequence>MKTTVITSIAAASNDNANENDNGDAKLTPYKWNSGDAKTTTATSKAKTDDRGEDSLAEEITGPNSSKFTSPKEETESRERNPQAADGIADGGNGIARIG</sequence>
<organism evidence="2 3">
    <name type="scientific">Linum trigynum</name>
    <dbReference type="NCBI Taxonomy" id="586398"/>
    <lineage>
        <taxon>Eukaryota</taxon>
        <taxon>Viridiplantae</taxon>
        <taxon>Streptophyta</taxon>
        <taxon>Embryophyta</taxon>
        <taxon>Tracheophyta</taxon>
        <taxon>Spermatophyta</taxon>
        <taxon>Magnoliopsida</taxon>
        <taxon>eudicotyledons</taxon>
        <taxon>Gunneridae</taxon>
        <taxon>Pentapetalae</taxon>
        <taxon>rosids</taxon>
        <taxon>fabids</taxon>
        <taxon>Malpighiales</taxon>
        <taxon>Linaceae</taxon>
        <taxon>Linum</taxon>
    </lineage>
</organism>
<keyword evidence="3" id="KW-1185">Reference proteome</keyword>
<feature type="compositionally biased region" description="Basic and acidic residues" evidence="1">
    <location>
        <begin position="70"/>
        <end position="81"/>
    </location>
</feature>
<protein>
    <submittedName>
        <fullName evidence="2">Uncharacterized protein</fullName>
    </submittedName>
</protein>